<reference evidence="1" key="1">
    <citation type="submission" date="2020-06" db="EMBL/GenBank/DDBJ databases">
        <title>Whole Genome Sequence of Halomonas aquamarina MB598.</title>
        <authorList>
            <person name="Pervaiz M."/>
            <person name="Fariq A."/>
            <person name="Yasmin A."/>
            <person name="Welch M."/>
        </authorList>
    </citation>
    <scope>NUCLEOTIDE SEQUENCE</scope>
    <source>
        <strain evidence="1">MB598</strain>
    </source>
</reference>
<dbReference type="EMBL" id="JABYQT010000008">
    <property type="protein sequence ID" value="MBZ5488442.1"/>
    <property type="molecule type" value="Genomic_DNA"/>
</dbReference>
<sequence>MNKPAMNKPAMNKPDNPQGTTHKQAFDEPLWWGLFSAGGVCFAVFLPAVILFVGVLLPLGLLPAEALSYQRASAWLFSVPGVLFAGAVVCLPLFHAAHRLRHGLFDIRVGSDTVNKKVMYGAAALLSVLALGVVLAGMLS</sequence>
<proteinExistence type="predicted"/>
<keyword evidence="2" id="KW-1185">Reference proteome</keyword>
<comment type="caution">
    <text evidence="1">The sequence shown here is derived from an EMBL/GenBank/DDBJ whole genome shotgun (WGS) entry which is preliminary data.</text>
</comment>
<accession>A0ACC5VXQ7</accession>
<protein>
    <submittedName>
        <fullName evidence="1">Fumarate reductase subunit D</fullName>
    </submittedName>
</protein>
<evidence type="ECO:0000313" key="1">
    <source>
        <dbReference type="EMBL" id="MBZ5488442.1"/>
    </source>
</evidence>
<organism evidence="1 2">
    <name type="scientific">Vreelandella aquamarina</name>
    <dbReference type="NCBI Taxonomy" id="77097"/>
    <lineage>
        <taxon>Bacteria</taxon>
        <taxon>Pseudomonadati</taxon>
        <taxon>Pseudomonadota</taxon>
        <taxon>Gammaproteobacteria</taxon>
        <taxon>Oceanospirillales</taxon>
        <taxon>Halomonadaceae</taxon>
        <taxon>Vreelandella</taxon>
    </lineage>
</organism>
<name>A0ACC5VXQ7_9GAMM</name>
<evidence type="ECO:0000313" key="2">
    <source>
        <dbReference type="Proteomes" id="UP001319846"/>
    </source>
</evidence>
<gene>
    <name evidence="1" type="ORF">HW452_13000</name>
</gene>
<dbReference type="Proteomes" id="UP001319846">
    <property type="component" value="Unassembled WGS sequence"/>
</dbReference>